<gene>
    <name evidence="1" type="ORF">ILUMI_20834</name>
</gene>
<evidence type="ECO:0008006" key="3">
    <source>
        <dbReference type="Google" id="ProtNLM"/>
    </source>
</evidence>
<reference evidence="1" key="1">
    <citation type="submission" date="2019-08" db="EMBL/GenBank/DDBJ databases">
        <title>The genome of the North American firefly Photinus pyralis.</title>
        <authorList>
            <consortium name="Photinus pyralis genome working group"/>
            <person name="Fallon T.R."/>
            <person name="Sander Lower S.E."/>
            <person name="Weng J.-K."/>
        </authorList>
    </citation>
    <scope>NUCLEOTIDE SEQUENCE</scope>
    <source>
        <strain evidence="1">TRF0915ILg1</strain>
        <tissue evidence="1">Whole body</tissue>
    </source>
</reference>
<sequence length="117" mass="13473">MFDKDIQTKEVKFEKLSPSRFPEERLALLRQHAVVDIRTLPVRVSQFCQGNVLKRKPPSSARTARTPENVERVRGVILKSPGHSARRHLAELGMSRSSVRRIFQKNLGSHLYKIMII</sequence>
<dbReference type="EMBL" id="VTPC01089963">
    <property type="protein sequence ID" value="KAF2885365.1"/>
    <property type="molecule type" value="Genomic_DNA"/>
</dbReference>
<evidence type="ECO:0000313" key="2">
    <source>
        <dbReference type="Proteomes" id="UP000801492"/>
    </source>
</evidence>
<protein>
    <recommendedName>
        <fullName evidence="3">Transposase</fullName>
    </recommendedName>
</protein>
<dbReference type="AlphaFoldDB" id="A0A8K0CDE7"/>
<dbReference type="OrthoDB" id="6782743at2759"/>
<organism evidence="1 2">
    <name type="scientific">Ignelater luminosus</name>
    <name type="common">Cucubano</name>
    <name type="synonym">Pyrophorus luminosus</name>
    <dbReference type="NCBI Taxonomy" id="2038154"/>
    <lineage>
        <taxon>Eukaryota</taxon>
        <taxon>Metazoa</taxon>
        <taxon>Ecdysozoa</taxon>
        <taxon>Arthropoda</taxon>
        <taxon>Hexapoda</taxon>
        <taxon>Insecta</taxon>
        <taxon>Pterygota</taxon>
        <taxon>Neoptera</taxon>
        <taxon>Endopterygota</taxon>
        <taxon>Coleoptera</taxon>
        <taxon>Polyphaga</taxon>
        <taxon>Elateriformia</taxon>
        <taxon>Elateroidea</taxon>
        <taxon>Elateridae</taxon>
        <taxon>Agrypninae</taxon>
        <taxon>Pyrophorini</taxon>
        <taxon>Ignelater</taxon>
    </lineage>
</organism>
<accession>A0A8K0CDE7</accession>
<dbReference type="Proteomes" id="UP000801492">
    <property type="component" value="Unassembled WGS sequence"/>
</dbReference>
<evidence type="ECO:0000313" key="1">
    <source>
        <dbReference type="EMBL" id="KAF2885365.1"/>
    </source>
</evidence>
<keyword evidence="2" id="KW-1185">Reference proteome</keyword>
<proteinExistence type="predicted"/>
<comment type="caution">
    <text evidence="1">The sequence shown here is derived from an EMBL/GenBank/DDBJ whole genome shotgun (WGS) entry which is preliminary data.</text>
</comment>
<name>A0A8K0CDE7_IGNLU</name>